<reference evidence="1" key="1">
    <citation type="journal article" date="2020" name="Stud. Mycol.">
        <title>101 Dothideomycetes genomes: a test case for predicting lifestyles and emergence of pathogens.</title>
        <authorList>
            <person name="Haridas S."/>
            <person name="Albert R."/>
            <person name="Binder M."/>
            <person name="Bloem J."/>
            <person name="Labutti K."/>
            <person name="Salamov A."/>
            <person name="Andreopoulos B."/>
            <person name="Baker S."/>
            <person name="Barry K."/>
            <person name="Bills G."/>
            <person name="Bluhm B."/>
            <person name="Cannon C."/>
            <person name="Castanera R."/>
            <person name="Culley D."/>
            <person name="Daum C."/>
            <person name="Ezra D."/>
            <person name="Gonzalez J."/>
            <person name="Henrissat B."/>
            <person name="Kuo A."/>
            <person name="Liang C."/>
            <person name="Lipzen A."/>
            <person name="Lutzoni F."/>
            <person name="Magnuson J."/>
            <person name="Mondo S."/>
            <person name="Nolan M."/>
            <person name="Ohm R."/>
            <person name="Pangilinan J."/>
            <person name="Park H.-J."/>
            <person name="Ramirez L."/>
            <person name="Alfaro M."/>
            <person name="Sun H."/>
            <person name="Tritt A."/>
            <person name="Yoshinaga Y."/>
            <person name="Zwiers L.-H."/>
            <person name="Turgeon B."/>
            <person name="Goodwin S."/>
            <person name="Spatafora J."/>
            <person name="Crous P."/>
            <person name="Grigoriev I."/>
        </authorList>
    </citation>
    <scope>NUCLEOTIDE SEQUENCE</scope>
    <source>
        <strain evidence="1">CBS 123094</strain>
    </source>
</reference>
<evidence type="ECO:0000313" key="1">
    <source>
        <dbReference type="EMBL" id="KAF1992739.1"/>
    </source>
</evidence>
<dbReference type="SUPFAM" id="SSF52047">
    <property type="entry name" value="RNI-like"/>
    <property type="match status" value="1"/>
</dbReference>
<dbReference type="AlphaFoldDB" id="A0A6A5VVM5"/>
<accession>A0A6A5VVM5</accession>
<evidence type="ECO:0000313" key="2">
    <source>
        <dbReference type="Proteomes" id="UP000799779"/>
    </source>
</evidence>
<protein>
    <submittedName>
        <fullName evidence="1">Uncharacterized protein</fullName>
    </submittedName>
</protein>
<dbReference type="Proteomes" id="UP000799779">
    <property type="component" value="Unassembled WGS sequence"/>
</dbReference>
<gene>
    <name evidence="1" type="ORF">P154DRAFT_583527</name>
</gene>
<sequence>MAFLNAAALPTAPPTRQKSAASFSTLPEELILQIAGELLASGQHLEIKAMRYNSYNDWPAEPKHPLDKYQGLYTFCQVSKLCRRIGQELLFRHCDLTNDAMDQTVKLLRTILLDAAVLGSKVHSLKLGITYGEREQGEEKELTIAMLRQADTMLRNSIEKILDIDRIDDTRREPYVLLDALVQSRGIPPQLTRLQALETLILRGYEGFESLVRPLLQGPDFLNLPRLKELDLRCEFWDDNDGWDAWHLHTPKAELWNIESLTLRGWFHPGVIKALLQRLKSLKSLRIAIRADGNPDRSGEFDLLWTVLLESKNSLESLEIVFKRRWMSMRRAIWPFHLIQFEKMKTLKIGGGVMFNTRLSPDWNGVDNLDELSVADQFFPPNLEHFIFAPDLISLGAVQDARHPHHISRAKANAMELVTHCFKTLLRHFHHVRPSIRTFTIPSSWYSPENFSKIELELGQYNIKLLRQDKKEELLETQKRYGSDIVKRPGILEQLSLYGGVEDNHRWVGELSRRHQNRKQYWREREQQRDRKVLGAQLEAWEDEKRTEELFHQLPFQRDAWKEEEEIQMLFRKVPFHDVDLLESEEQIEALFNQLPFHDEGI</sequence>
<proteinExistence type="predicted"/>
<dbReference type="Gene3D" id="3.80.10.10">
    <property type="entry name" value="Ribonuclease Inhibitor"/>
    <property type="match status" value="1"/>
</dbReference>
<dbReference type="OrthoDB" id="3812586at2759"/>
<dbReference type="InterPro" id="IPR032675">
    <property type="entry name" value="LRR_dom_sf"/>
</dbReference>
<dbReference type="EMBL" id="ML977817">
    <property type="protein sequence ID" value="KAF1992739.1"/>
    <property type="molecule type" value="Genomic_DNA"/>
</dbReference>
<organism evidence="1 2">
    <name type="scientific">Amniculicola lignicola CBS 123094</name>
    <dbReference type="NCBI Taxonomy" id="1392246"/>
    <lineage>
        <taxon>Eukaryota</taxon>
        <taxon>Fungi</taxon>
        <taxon>Dikarya</taxon>
        <taxon>Ascomycota</taxon>
        <taxon>Pezizomycotina</taxon>
        <taxon>Dothideomycetes</taxon>
        <taxon>Pleosporomycetidae</taxon>
        <taxon>Pleosporales</taxon>
        <taxon>Amniculicolaceae</taxon>
        <taxon>Amniculicola</taxon>
    </lineage>
</organism>
<keyword evidence="2" id="KW-1185">Reference proteome</keyword>
<name>A0A6A5VVM5_9PLEO</name>